<evidence type="ECO:0000313" key="3">
    <source>
        <dbReference type="Proteomes" id="UP000190080"/>
    </source>
</evidence>
<keyword evidence="3" id="KW-1185">Reference proteome</keyword>
<accession>A0A1V4IIK7</accession>
<dbReference type="EMBL" id="MZGV01000039">
    <property type="protein sequence ID" value="OPJ59783.1"/>
    <property type="molecule type" value="Genomic_DNA"/>
</dbReference>
<dbReference type="InterPro" id="IPR008144">
    <property type="entry name" value="Guanylate_kin-like_dom"/>
</dbReference>
<protein>
    <submittedName>
        <fullName evidence="2">Guanylate kinase</fullName>
        <ecNumber evidence="2">2.7.4.8</ecNumber>
    </submittedName>
</protein>
<evidence type="ECO:0000313" key="2">
    <source>
        <dbReference type="EMBL" id="OPJ59783.1"/>
    </source>
</evidence>
<comment type="caution">
    <text evidence="2">The sequence shown here is derived from an EMBL/GenBank/DDBJ whole genome shotgun (WGS) entry which is preliminary data.</text>
</comment>
<dbReference type="PROSITE" id="PS50052">
    <property type="entry name" value="GUANYLATE_KINASE_2"/>
    <property type="match status" value="1"/>
</dbReference>
<reference evidence="2 3" key="1">
    <citation type="submission" date="2017-03" db="EMBL/GenBank/DDBJ databases">
        <title>Genome sequence of Clostridium oryzae DSM 28571.</title>
        <authorList>
            <person name="Poehlein A."/>
            <person name="Daniel R."/>
        </authorList>
    </citation>
    <scope>NUCLEOTIDE SEQUENCE [LARGE SCALE GENOMIC DNA]</scope>
    <source>
        <strain evidence="2 3">DSM 28571</strain>
    </source>
</reference>
<dbReference type="Proteomes" id="UP000190080">
    <property type="component" value="Unassembled WGS sequence"/>
</dbReference>
<keyword evidence="2" id="KW-0808">Transferase</keyword>
<dbReference type="EC" id="2.7.4.8" evidence="2"/>
<dbReference type="OrthoDB" id="1033810at2"/>
<dbReference type="GO" id="GO:0004385">
    <property type="term" value="F:GMP kinase activity"/>
    <property type="evidence" value="ECO:0007669"/>
    <property type="project" value="UniProtKB-EC"/>
</dbReference>
<evidence type="ECO:0000259" key="1">
    <source>
        <dbReference type="PROSITE" id="PS50052"/>
    </source>
</evidence>
<dbReference type="InterPro" id="IPR027417">
    <property type="entry name" value="P-loop_NTPase"/>
</dbReference>
<sequence>MDTIICFVGESGSGKSTIAELLEKEGYNYIQSYTTRPKRSENEKGHIFVHDDKLLRRKEALSREELSADIIAYTFFDRYHYWATRQQYKNKGISIYVVDVAGIKELRSTVKDAAITTIYLNTDFNIRARRMYARKHHMNIDELERHAIVEDEDILRRLQHDSEAFRIVPCDYAVDCNRAIDDVIKDVKAILENM</sequence>
<feature type="domain" description="Guanylate kinase-like" evidence="1">
    <location>
        <begin position="2"/>
        <end position="192"/>
    </location>
</feature>
<proteinExistence type="predicted"/>
<name>A0A1V4IIK7_9CLOT</name>
<organism evidence="2 3">
    <name type="scientific">Clostridium oryzae</name>
    <dbReference type="NCBI Taxonomy" id="1450648"/>
    <lineage>
        <taxon>Bacteria</taxon>
        <taxon>Bacillati</taxon>
        <taxon>Bacillota</taxon>
        <taxon>Clostridia</taxon>
        <taxon>Eubacteriales</taxon>
        <taxon>Clostridiaceae</taxon>
        <taxon>Clostridium</taxon>
    </lineage>
</organism>
<keyword evidence="2" id="KW-0418">Kinase</keyword>
<dbReference type="Gene3D" id="3.40.50.300">
    <property type="entry name" value="P-loop containing nucleotide triphosphate hydrolases"/>
    <property type="match status" value="1"/>
</dbReference>
<dbReference type="RefSeq" id="WP_079426125.1">
    <property type="nucleotide sequence ID" value="NZ_MZGV01000039.1"/>
</dbReference>
<dbReference type="AlphaFoldDB" id="A0A1V4IIK7"/>
<dbReference type="SUPFAM" id="SSF52540">
    <property type="entry name" value="P-loop containing nucleoside triphosphate hydrolases"/>
    <property type="match status" value="1"/>
</dbReference>
<dbReference type="STRING" id="1450648.CLORY_31280"/>
<gene>
    <name evidence="2" type="primary">gmk_2</name>
    <name evidence="2" type="ORF">CLORY_31280</name>
</gene>